<protein>
    <recommendedName>
        <fullName evidence="1">Heterokaryon incompatibility domain-containing protein</fullName>
    </recommendedName>
</protein>
<evidence type="ECO:0000259" key="1">
    <source>
        <dbReference type="Pfam" id="PF06985"/>
    </source>
</evidence>
<keyword evidence="3" id="KW-1185">Reference proteome</keyword>
<dbReference type="OrthoDB" id="3486565at2759"/>
<dbReference type="eggNOG" id="ENOG502R2KK">
    <property type="taxonomic scope" value="Eukaryota"/>
</dbReference>
<dbReference type="EMBL" id="ABDF02000087">
    <property type="protein sequence ID" value="EHK17993.1"/>
    <property type="molecule type" value="Genomic_DNA"/>
</dbReference>
<evidence type="ECO:0000313" key="3">
    <source>
        <dbReference type="Proteomes" id="UP000007115"/>
    </source>
</evidence>
<dbReference type="InterPro" id="IPR010730">
    <property type="entry name" value="HET"/>
</dbReference>
<reference evidence="2 3" key="1">
    <citation type="journal article" date="2011" name="Genome Biol.">
        <title>Comparative genome sequence analysis underscores mycoparasitism as the ancestral life style of Trichoderma.</title>
        <authorList>
            <person name="Kubicek C.P."/>
            <person name="Herrera-Estrella A."/>
            <person name="Seidl-Seiboth V."/>
            <person name="Martinez D.A."/>
            <person name="Druzhinina I.S."/>
            <person name="Thon M."/>
            <person name="Zeilinger S."/>
            <person name="Casas-Flores S."/>
            <person name="Horwitz B.A."/>
            <person name="Mukherjee P.K."/>
            <person name="Mukherjee M."/>
            <person name="Kredics L."/>
            <person name="Alcaraz L.D."/>
            <person name="Aerts A."/>
            <person name="Antal Z."/>
            <person name="Atanasova L."/>
            <person name="Cervantes-Badillo M.G."/>
            <person name="Challacombe J."/>
            <person name="Chertkov O."/>
            <person name="McCluskey K."/>
            <person name="Coulpier F."/>
            <person name="Deshpande N."/>
            <person name="von Doehren H."/>
            <person name="Ebbole D.J."/>
            <person name="Esquivel-Naranjo E.U."/>
            <person name="Fekete E."/>
            <person name="Flipphi M."/>
            <person name="Glaser F."/>
            <person name="Gomez-Rodriguez E.Y."/>
            <person name="Gruber S."/>
            <person name="Han C."/>
            <person name="Henrissat B."/>
            <person name="Hermosa R."/>
            <person name="Hernandez-Onate M."/>
            <person name="Karaffa L."/>
            <person name="Kosti I."/>
            <person name="Le Crom S."/>
            <person name="Lindquist E."/>
            <person name="Lucas S."/>
            <person name="Luebeck M."/>
            <person name="Luebeck P.S."/>
            <person name="Margeot A."/>
            <person name="Metz B."/>
            <person name="Misra M."/>
            <person name="Nevalainen H."/>
            <person name="Omann M."/>
            <person name="Packer N."/>
            <person name="Perrone G."/>
            <person name="Uresti-Rivera E.E."/>
            <person name="Salamov A."/>
            <person name="Schmoll M."/>
            <person name="Seiboth B."/>
            <person name="Shapiro H."/>
            <person name="Sukno S."/>
            <person name="Tamayo-Ramos J.A."/>
            <person name="Tisch D."/>
            <person name="Wiest A."/>
            <person name="Wilkinson H.H."/>
            <person name="Zhang M."/>
            <person name="Coutinho P.M."/>
            <person name="Kenerley C.M."/>
            <person name="Monte E."/>
            <person name="Baker S.E."/>
            <person name="Grigoriev I.V."/>
        </authorList>
    </citation>
    <scope>NUCLEOTIDE SEQUENCE [LARGE SCALE GENOMIC DNA]</scope>
    <source>
        <strain evidence="3">Gv29-8 / FGSC 10586</strain>
    </source>
</reference>
<dbReference type="PANTHER" id="PTHR33112:SF10">
    <property type="entry name" value="TOL"/>
    <property type="match status" value="1"/>
</dbReference>
<comment type="caution">
    <text evidence="2">The sequence shown here is derived from an EMBL/GenBank/DDBJ whole genome shotgun (WGS) entry which is preliminary data.</text>
</comment>
<feature type="domain" description="Heterokaryon incompatibility" evidence="1">
    <location>
        <begin position="129"/>
        <end position="282"/>
    </location>
</feature>
<dbReference type="RefSeq" id="XP_013952193.1">
    <property type="nucleotide sequence ID" value="XM_014096718.1"/>
</dbReference>
<dbReference type="STRING" id="413071.G9N5E8"/>
<dbReference type="InParanoid" id="G9N5E8"/>
<name>G9N5E8_HYPVG</name>
<dbReference type="OMA" id="WLNESAN"/>
<dbReference type="HOGENOM" id="CLU_898828_0_0_1"/>
<evidence type="ECO:0000313" key="2">
    <source>
        <dbReference type="EMBL" id="EHK17993.1"/>
    </source>
</evidence>
<feature type="non-terminal residue" evidence="2">
    <location>
        <position position="310"/>
    </location>
</feature>
<dbReference type="PANTHER" id="PTHR33112">
    <property type="entry name" value="DOMAIN PROTEIN, PUTATIVE-RELATED"/>
    <property type="match status" value="1"/>
</dbReference>
<dbReference type="Pfam" id="PF06985">
    <property type="entry name" value="HET"/>
    <property type="match status" value="1"/>
</dbReference>
<organism evidence="2 3">
    <name type="scientific">Hypocrea virens (strain Gv29-8 / FGSC 10586)</name>
    <name type="common">Gliocladium virens</name>
    <name type="synonym">Trichoderma virens</name>
    <dbReference type="NCBI Taxonomy" id="413071"/>
    <lineage>
        <taxon>Eukaryota</taxon>
        <taxon>Fungi</taxon>
        <taxon>Dikarya</taxon>
        <taxon>Ascomycota</taxon>
        <taxon>Pezizomycotina</taxon>
        <taxon>Sordariomycetes</taxon>
        <taxon>Hypocreomycetidae</taxon>
        <taxon>Hypocreales</taxon>
        <taxon>Hypocreaceae</taxon>
        <taxon>Trichoderma</taxon>
    </lineage>
</organism>
<proteinExistence type="predicted"/>
<accession>G9N5E8</accession>
<dbReference type="AlphaFoldDB" id="G9N5E8"/>
<dbReference type="Proteomes" id="UP000007115">
    <property type="component" value="Unassembled WGS sequence"/>
</dbReference>
<sequence length="310" mass="35858">MSWQAHDGLEFGHSASITRISEQRPYREIPPILRTKFHLCSHSSEDTYTLLGLTKEKINDEVTALLQNTTRDWMINCSQNHEKCQLAQHFKEKSDSIPTRLIDVQSDNGDTVRLVDTKEELAGTMQPVYLILSYCWGAGNEAAKTTQNNYRQRKHQIVVRNLPKTIRDAIAVTRIMGIRYLWVDALCIIQPADDDFLDDWNIEAAQMGSYYSNAQLCISALSTSDSSDGFLRERHSARYPWREGEYLQHGENFFSIKPPEEITPEPNIKFMPLMKRAWALQERILSIRRLHWSMAGLLWECDSGMFQENQ</sequence>
<gene>
    <name evidence="2" type="ORF">TRIVIDRAFT_44823</name>
</gene>
<dbReference type="GeneID" id="25794348"/>
<dbReference type="VEuPathDB" id="FungiDB:TRIVIDRAFT_44823"/>